<dbReference type="GO" id="GO:0005829">
    <property type="term" value="C:cytosol"/>
    <property type="evidence" value="ECO:0007669"/>
    <property type="project" value="TreeGrafter"/>
</dbReference>
<dbReference type="CDD" id="cd00834">
    <property type="entry name" value="KAS_I_II"/>
    <property type="match status" value="1"/>
</dbReference>
<dbReference type="InterPro" id="IPR000794">
    <property type="entry name" value="Beta-ketoacyl_synthase"/>
</dbReference>
<organism evidence="6 7">
    <name type="scientific">Methyloglobulus morosus KoM1</name>
    <dbReference type="NCBI Taxonomy" id="1116472"/>
    <lineage>
        <taxon>Bacteria</taxon>
        <taxon>Pseudomonadati</taxon>
        <taxon>Pseudomonadota</taxon>
        <taxon>Gammaproteobacteria</taxon>
        <taxon>Methylococcales</taxon>
        <taxon>Methylococcaceae</taxon>
        <taxon>Methyloglobulus</taxon>
    </lineage>
</organism>
<keyword evidence="7" id="KW-1185">Reference proteome</keyword>
<dbReference type="EC" id="2.3.1.179" evidence="6"/>
<accession>V5C9J0</accession>
<dbReference type="UniPathway" id="UPA00094"/>
<evidence type="ECO:0000256" key="1">
    <source>
        <dbReference type="ARBA" id="ARBA00005194"/>
    </source>
</evidence>
<dbReference type="PATRIC" id="fig|1116472.3.peg.686"/>
<feature type="domain" description="Ketosynthase family 3 (KS3)" evidence="5">
    <location>
        <begin position="1"/>
        <end position="405"/>
    </location>
</feature>
<dbReference type="Gene3D" id="3.40.47.10">
    <property type="match status" value="1"/>
</dbReference>
<dbReference type="InterPro" id="IPR014030">
    <property type="entry name" value="Ketoacyl_synth_N"/>
</dbReference>
<dbReference type="OrthoDB" id="5559162at2"/>
<reference evidence="6 7" key="1">
    <citation type="journal article" date="2013" name="Genome Announc.">
        <title>Draft Genome Sequence of the Methanotrophic Gammaproteobacterium Methyloglobulus morosus DSM 22980 Strain KoM1.</title>
        <authorList>
            <person name="Poehlein A."/>
            <person name="Deutzmann J.S."/>
            <person name="Daniel R."/>
            <person name="Simeonova D.D."/>
        </authorList>
    </citation>
    <scope>NUCLEOTIDE SEQUENCE [LARGE SCALE GENOMIC DNA]</scope>
    <source>
        <strain evidence="6 7">KoM1</strain>
    </source>
</reference>
<dbReference type="GO" id="GO:0004315">
    <property type="term" value="F:3-oxoacyl-[acyl-carrier-protein] synthase activity"/>
    <property type="evidence" value="ECO:0007669"/>
    <property type="project" value="UniProtKB-EC"/>
</dbReference>
<dbReference type="SMART" id="SM00825">
    <property type="entry name" value="PKS_KS"/>
    <property type="match status" value="1"/>
</dbReference>
<dbReference type="EMBL" id="AYLO01000020">
    <property type="protein sequence ID" value="ESS73463.1"/>
    <property type="molecule type" value="Genomic_DNA"/>
</dbReference>
<dbReference type="NCBIfam" id="NF006587">
    <property type="entry name" value="PRK09116.1"/>
    <property type="match status" value="1"/>
</dbReference>
<evidence type="ECO:0000256" key="3">
    <source>
        <dbReference type="ARBA" id="ARBA00022679"/>
    </source>
</evidence>
<comment type="pathway">
    <text evidence="1">Lipid metabolism; fatty acid biosynthesis.</text>
</comment>
<comment type="caution">
    <text evidence="6">The sequence shown here is derived from an EMBL/GenBank/DDBJ whole genome shotgun (WGS) entry which is preliminary data.</text>
</comment>
<dbReference type="InterPro" id="IPR020841">
    <property type="entry name" value="PKS_Beta-ketoAc_synthase_dom"/>
</dbReference>
<gene>
    <name evidence="6" type="primary">fabF</name>
    <name evidence="6" type="ORF">MGMO_20c00180</name>
</gene>
<comment type="similarity">
    <text evidence="2 4">Belongs to the thiolase-like superfamily. Beta-ketoacyl-ACP synthases family.</text>
</comment>
<keyword evidence="6" id="KW-0012">Acyltransferase</keyword>
<dbReference type="STRING" id="1116472.MGMO_20c00180"/>
<name>V5C9J0_9GAMM</name>
<evidence type="ECO:0000259" key="5">
    <source>
        <dbReference type="PROSITE" id="PS52004"/>
    </source>
</evidence>
<dbReference type="PROSITE" id="PS00606">
    <property type="entry name" value="KS3_1"/>
    <property type="match status" value="1"/>
</dbReference>
<proteinExistence type="inferred from homology"/>
<dbReference type="Proteomes" id="UP000017842">
    <property type="component" value="Unassembled WGS sequence"/>
</dbReference>
<dbReference type="PROSITE" id="PS52004">
    <property type="entry name" value="KS3_2"/>
    <property type="match status" value="1"/>
</dbReference>
<dbReference type="RefSeq" id="WP_023493575.1">
    <property type="nucleotide sequence ID" value="NZ_AYLO01000020.1"/>
</dbReference>
<evidence type="ECO:0000256" key="2">
    <source>
        <dbReference type="ARBA" id="ARBA00008467"/>
    </source>
</evidence>
<protein>
    <submittedName>
        <fullName evidence="6">3-oxoacyl-[acyl-carrier-protein] synthase 2</fullName>
        <ecNumber evidence="6">2.3.1.179</ecNumber>
    </submittedName>
</protein>
<evidence type="ECO:0000256" key="4">
    <source>
        <dbReference type="RuleBase" id="RU003694"/>
    </source>
</evidence>
<dbReference type="eggNOG" id="COG0304">
    <property type="taxonomic scope" value="Bacteria"/>
</dbReference>
<evidence type="ECO:0000313" key="6">
    <source>
        <dbReference type="EMBL" id="ESS73463.1"/>
    </source>
</evidence>
<keyword evidence="3 4" id="KW-0808">Transferase</keyword>
<evidence type="ECO:0000313" key="7">
    <source>
        <dbReference type="Proteomes" id="UP000017842"/>
    </source>
</evidence>
<dbReference type="PANTHER" id="PTHR11712">
    <property type="entry name" value="POLYKETIDE SYNTHASE-RELATED"/>
    <property type="match status" value="1"/>
</dbReference>
<dbReference type="GO" id="GO:0006633">
    <property type="term" value="P:fatty acid biosynthetic process"/>
    <property type="evidence" value="ECO:0007669"/>
    <property type="project" value="UniProtKB-UniPathway"/>
</dbReference>
<sequence length="408" mass="43732">MKRVVITGMGAITPIGNNWVSVSEKLKAQTSGIRKMDDWGKYKGLNTQLAAPADFSRPLHYSRKQVRGMGRVAMLATYATELALQEAGLLEDPVLKSGRVGIAYGSSSGGFDGLIDFTKMLLNYDKGSLDATSYIRMMGHTCPVNIGLHFGVTGRIIPTSSACTSSSQAIGYAYETIKHGIQTVMIAGGSDELSPSQPAIFDTLFATSLRNDEPHLTPRPFDKDRDGLVIGEGGATFILEDRDYALGRGAPIYAEVVGFGTNSDGLHVTKPDCDSMQIAMKLALQDAALEAKAIGYVSAHGTATELGDIAESHATAAVLGQDTPISAMKSYTGHTLGACGSIEAWAAINMMNEGWFHPTINLDGLDPRCAELDYIRHAVRLLECEYIMSNNFAFGGINTSLIFKRCPS</sequence>
<dbReference type="SUPFAM" id="SSF53901">
    <property type="entry name" value="Thiolase-like"/>
    <property type="match status" value="2"/>
</dbReference>
<dbReference type="Pfam" id="PF00109">
    <property type="entry name" value="ketoacyl-synt"/>
    <property type="match status" value="1"/>
</dbReference>
<dbReference type="Pfam" id="PF02801">
    <property type="entry name" value="Ketoacyl-synt_C"/>
    <property type="match status" value="1"/>
</dbReference>
<dbReference type="AlphaFoldDB" id="V5C9J0"/>
<dbReference type="InterPro" id="IPR018201">
    <property type="entry name" value="Ketoacyl_synth_AS"/>
</dbReference>
<dbReference type="InterPro" id="IPR014031">
    <property type="entry name" value="Ketoacyl_synth_C"/>
</dbReference>
<dbReference type="PANTHER" id="PTHR11712:SF325">
    <property type="entry name" value="3-OXOACYL-(ACYL-CARRIER-PROTEIN) SYNTHASE II FABF"/>
    <property type="match status" value="1"/>
</dbReference>
<dbReference type="InterPro" id="IPR016039">
    <property type="entry name" value="Thiolase-like"/>
</dbReference>